<dbReference type="PANTHER" id="PTHR24276">
    <property type="entry name" value="POLYSERASE-RELATED"/>
    <property type="match status" value="1"/>
</dbReference>
<dbReference type="EMBL" id="CANTFM010002056">
    <property type="protein sequence ID" value="CAI5744279.1"/>
    <property type="molecule type" value="Genomic_DNA"/>
</dbReference>
<comment type="subcellular location">
    <subcellularLocation>
        <location evidence="1">Secreted</location>
    </subcellularLocation>
</comment>
<dbReference type="PANTHER" id="PTHR24276:SF98">
    <property type="entry name" value="FI18310P1-RELATED"/>
    <property type="match status" value="1"/>
</dbReference>
<dbReference type="CDD" id="cd00190">
    <property type="entry name" value="Tryp_SPc"/>
    <property type="match status" value="1"/>
</dbReference>
<feature type="region of interest" description="Disordered" evidence="8">
    <location>
        <begin position="506"/>
        <end position="903"/>
    </location>
</feature>
<keyword evidence="3" id="KW-0964">Secreted</keyword>
<dbReference type="Gene3D" id="2.40.10.10">
    <property type="entry name" value="Trypsin-like serine proteases"/>
    <property type="match status" value="1"/>
</dbReference>
<dbReference type="Proteomes" id="UP001162029">
    <property type="component" value="Unassembled WGS sequence"/>
</dbReference>
<evidence type="ECO:0000256" key="4">
    <source>
        <dbReference type="ARBA" id="ARBA00022729"/>
    </source>
</evidence>
<dbReference type="SUPFAM" id="SSF50494">
    <property type="entry name" value="Trypsin-like serine proteases"/>
    <property type="match status" value="1"/>
</dbReference>
<dbReference type="GO" id="GO:0006508">
    <property type="term" value="P:proteolysis"/>
    <property type="evidence" value="ECO:0007669"/>
    <property type="project" value="InterPro"/>
</dbReference>
<dbReference type="PROSITE" id="PS00134">
    <property type="entry name" value="TRYPSIN_HIS"/>
    <property type="match status" value="1"/>
</dbReference>
<dbReference type="InterPro" id="IPR009003">
    <property type="entry name" value="Peptidase_S1_PA"/>
</dbReference>
<feature type="compositionally biased region" description="Basic and acidic residues" evidence="8">
    <location>
        <begin position="835"/>
        <end position="854"/>
    </location>
</feature>
<dbReference type="InterPro" id="IPR018114">
    <property type="entry name" value="TRYPSIN_HIS"/>
</dbReference>
<feature type="compositionally biased region" description="Basic and acidic residues" evidence="8">
    <location>
        <begin position="789"/>
        <end position="803"/>
    </location>
</feature>
<keyword evidence="6" id="KW-1015">Disulfide bond</keyword>
<keyword evidence="4" id="KW-0732">Signal</keyword>
<evidence type="ECO:0000256" key="1">
    <source>
        <dbReference type="ARBA" id="ARBA00004613"/>
    </source>
</evidence>
<dbReference type="PROSITE" id="PS50240">
    <property type="entry name" value="TRYPSIN_DOM"/>
    <property type="match status" value="1"/>
</dbReference>
<feature type="compositionally biased region" description="Basic and acidic residues" evidence="8">
    <location>
        <begin position="892"/>
        <end position="903"/>
    </location>
</feature>
<feature type="compositionally biased region" description="Basic and acidic residues" evidence="8">
    <location>
        <begin position="755"/>
        <end position="774"/>
    </location>
</feature>
<dbReference type="Pfam" id="PF00089">
    <property type="entry name" value="Trypsin"/>
    <property type="match status" value="1"/>
</dbReference>
<gene>
    <name evidence="10" type="ORF">PDE001_LOCUS9434</name>
</gene>
<protein>
    <recommendedName>
        <fullName evidence="9">Peptidase S1 domain-containing protein</fullName>
    </recommendedName>
</protein>
<keyword evidence="11" id="KW-1185">Reference proteome</keyword>
<dbReference type="InterPro" id="IPR001254">
    <property type="entry name" value="Trypsin_dom"/>
</dbReference>
<dbReference type="PRINTS" id="PR00722">
    <property type="entry name" value="CHYMOTRYPSIN"/>
</dbReference>
<feature type="compositionally biased region" description="Basic and acidic residues" evidence="8">
    <location>
        <begin position="535"/>
        <end position="563"/>
    </location>
</feature>
<keyword evidence="7" id="KW-0325">Glycoprotein</keyword>
<organism evidence="10 11">
    <name type="scientific">Peronospora destructor</name>
    <dbReference type="NCBI Taxonomy" id="86335"/>
    <lineage>
        <taxon>Eukaryota</taxon>
        <taxon>Sar</taxon>
        <taxon>Stramenopiles</taxon>
        <taxon>Oomycota</taxon>
        <taxon>Peronosporomycetes</taxon>
        <taxon>Peronosporales</taxon>
        <taxon>Peronosporaceae</taxon>
        <taxon>Peronospora</taxon>
    </lineage>
</organism>
<keyword evidence="5" id="KW-0843">Virulence</keyword>
<feature type="compositionally biased region" description="Acidic residues" evidence="8">
    <location>
        <begin position="855"/>
        <end position="879"/>
    </location>
</feature>
<sequence>MLCTGGGNRRGVTSGVYTRVSYVQDYINDILSGGNGTSVATLKAFASKTRVTAAAIIAPAVTTQFVASTTDVPTGKERVLRIKSLGVSEVFVLRMKIVQIVAFASAASSVIHGNEYSTSASDSMKSTMFTTKEENRIKSGSSDATTKDYPYIASLRLEGLDTTFCSGTLISSQYILTAGHCIKTEMDVVIAHLGADFGSNFKGEQIKVISSYRHQTNLYDVGLLKLEKPSTLKTATLCAADGSDNLIGTKATALEWGMTEDGPLSHSLQEAHVSLISSAECSKQYSNINIEGMLCAGYGGVKDSCSGGNGGPLVTADDILIGFARSRGTCGANVGIYTRLTLVIEYVNAILSGGTGSSFTDSTVSGTQEIPIALSTTESTYTPTVARSIPGAITHTGSIAKSTVKESTSAVTPVAATSTPAGALASTTVGQMVPIASDCTFHRHLSEEPAPATEESEVVIEKDMNTAEKSKKIVHAVAVEADKELEMWSGDSSNDDTIADILRTKATAEEEEQELDEEIRKDKEEEEEMYEEEIEKIKEEEKQEDEQEKKEDDTSAKTSDKSSKKTSTKAKTESEEQEETTPVSAKATKKPAKKSKTEEEKEDKLEEAEAKEIEELLQEEEDEEEDEEKREADTSAKTSDKSSKKTSTKAKAESEEQEETTPVSAKATKKPAKKSKTEEEKEDKLEEAEAKEIEELLQEEEDEEEDEEKREADTSAKTSDKSSKKTSTKAKAESEEQEETTPVSAKATKKPAKKSKTEEEKEDKLEEAEAKEIEELLQEEEDEEEDEEKREADTSAKTSDKLSKKTSTKAKTESEEQEETTPVSAKATKKPAKKSKTEEEKEDKLEEAEKKEIREEFEEVLQEAEEEEEEEDEKEDEEDKASPPIKKPSKNFKSEEIGDAQQK</sequence>
<evidence type="ECO:0000256" key="8">
    <source>
        <dbReference type="SAM" id="MobiDB-lite"/>
    </source>
</evidence>
<feature type="compositionally biased region" description="Basic and acidic residues" evidence="8">
    <location>
        <begin position="629"/>
        <end position="643"/>
    </location>
</feature>
<evidence type="ECO:0000313" key="11">
    <source>
        <dbReference type="Proteomes" id="UP001162029"/>
    </source>
</evidence>
<evidence type="ECO:0000259" key="9">
    <source>
        <dbReference type="PROSITE" id="PS50240"/>
    </source>
</evidence>
<evidence type="ECO:0000256" key="7">
    <source>
        <dbReference type="ARBA" id="ARBA00023180"/>
    </source>
</evidence>
<evidence type="ECO:0000256" key="3">
    <source>
        <dbReference type="ARBA" id="ARBA00022525"/>
    </source>
</evidence>
<evidence type="ECO:0000313" key="10">
    <source>
        <dbReference type="EMBL" id="CAI5744279.1"/>
    </source>
</evidence>
<feature type="compositionally biased region" description="Acidic residues" evidence="8">
    <location>
        <begin position="524"/>
        <end position="534"/>
    </location>
</feature>
<name>A0AAV0VBZ4_9STRA</name>
<dbReference type="InterPro" id="IPR050430">
    <property type="entry name" value="Peptidase_S1"/>
</dbReference>
<feature type="compositionally biased region" description="Acidic residues" evidence="8">
    <location>
        <begin position="775"/>
        <end position="788"/>
    </location>
</feature>
<dbReference type="SMART" id="SM00020">
    <property type="entry name" value="Tryp_SPc"/>
    <property type="match status" value="1"/>
</dbReference>
<reference evidence="10" key="1">
    <citation type="submission" date="2022-12" db="EMBL/GenBank/DDBJ databases">
        <authorList>
            <person name="Webb A."/>
        </authorList>
    </citation>
    <scope>NUCLEOTIDE SEQUENCE</scope>
    <source>
        <strain evidence="10">Pd1</strain>
    </source>
</reference>
<evidence type="ECO:0000256" key="6">
    <source>
        <dbReference type="ARBA" id="ARBA00023157"/>
    </source>
</evidence>
<evidence type="ECO:0000256" key="2">
    <source>
        <dbReference type="ARBA" id="ARBA00007664"/>
    </source>
</evidence>
<feature type="compositionally biased region" description="Basic and acidic residues" evidence="8">
    <location>
        <begin position="709"/>
        <end position="723"/>
    </location>
</feature>
<feature type="domain" description="Peptidase S1" evidence="9">
    <location>
        <begin position="137"/>
        <end position="352"/>
    </location>
</feature>
<accession>A0AAV0VBZ4</accession>
<proteinExistence type="inferred from homology"/>
<feature type="compositionally biased region" description="Basic and acidic residues" evidence="8">
    <location>
        <begin position="675"/>
        <end position="694"/>
    </location>
</feature>
<feature type="compositionally biased region" description="Acidic residues" evidence="8">
    <location>
        <begin position="615"/>
        <end position="628"/>
    </location>
</feature>
<feature type="compositionally biased region" description="Basic and acidic residues" evidence="8">
    <location>
        <begin position="595"/>
        <end position="614"/>
    </location>
</feature>
<evidence type="ECO:0000256" key="5">
    <source>
        <dbReference type="ARBA" id="ARBA00023026"/>
    </source>
</evidence>
<feature type="compositionally biased region" description="Acidic residues" evidence="8">
    <location>
        <begin position="695"/>
        <end position="708"/>
    </location>
</feature>
<dbReference type="InterPro" id="IPR043504">
    <property type="entry name" value="Peptidase_S1_PA_chymotrypsin"/>
</dbReference>
<dbReference type="InterPro" id="IPR001314">
    <property type="entry name" value="Peptidase_S1A"/>
</dbReference>
<dbReference type="GO" id="GO:0004252">
    <property type="term" value="F:serine-type endopeptidase activity"/>
    <property type="evidence" value="ECO:0007669"/>
    <property type="project" value="InterPro"/>
</dbReference>
<comment type="caution">
    <text evidence="10">The sequence shown here is derived from an EMBL/GenBank/DDBJ whole genome shotgun (WGS) entry which is preliminary data.</text>
</comment>
<comment type="similarity">
    <text evidence="2">Belongs to the peptidase S1 family.</text>
</comment>
<dbReference type="GO" id="GO:0005576">
    <property type="term" value="C:extracellular region"/>
    <property type="evidence" value="ECO:0007669"/>
    <property type="project" value="UniProtKB-SubCell"/>
</dbReference>
<dbReference type="AlphaFoldDB" id="A0AAV0VBZ4"/>